<feature type="non-terminal residue" evidence="1">
    <location>
        <position position="58"/>
    </location>
</feature>
<evidence type="ECO:0000313" key="1">
    <source>
        <dbReference type="EMBL" id="EKM49113.1"/>
    </source>
</evidence>
<keyword evidence="2" id="KW-1185">Reference proteome</keyword>
<dbReference type="InParanoid" id="K5VDA0"/>
<sequence>FAGCHCGGSGGSVSKDTWHSLGHIPLQWMVRQCFLASTGIRFHAKLLCGIRLDPASLY</sequence>
<name>K5VDA0_PHACS</name>
<evidence type="ECO:0000313" key="2">
    <source>
        <dbReference type="Proteomes" id="UP000008370"/>
    </source>
</evidence>
<dbReference type="GeneID" id="18919993"/>
<feature type="non-terminal residue" evidence="1">
    <location>
        <position position="1"/>
    </location>
</feature>
<dbReference type="OrthoDB" id="3162439at2759"/>
<protein>
    <submittedName>
        <fullName evidence="1">Uncharacterized protein</fullName>
    </submittedName>
</protein>
<reference evidence="1 2" key="1">
    <citation type="journal article" date="2012" name="BMC Genomics">
        <title>Comparative genomics of the white-rot fungi, Phanerochaete carnosa and P. chrysosporium, to elucidate the genetic basis of the distinct wood types they colonize.</title>
        <authorList>
            <person name="Suzuki H."/>
            <person name="MacDonald J."/>
            <person name="Syed K."/>
            <person name="Salamov A."/>
            <person name="Hori C."/>
            <person name="Aerts A."/>
            <person name="Henrissat B."/>
            <person name="Wiebenga A."/>
            <person name="vanKuyk P.A."/>
            <person name="Barry K."/>
            <person name="Lindquist E."/>
            <person name="LaButti K."/>
            <person name="Lapidus A."/>
            <person name="Lucas S."/>
            <person name="Coutinho P."/>
            <person name="Gong Y."/>
            <person name="Samejima M."/>
            <person name="Mahadevan R."/>
            <person name="Abou-Zaid M."/>
            <person name="de Vries R.P."/>
            <person name="Igarashi K."/>
            <person name="Yadav J.S."/>
            <person name="Grigoriev I.V."/>
            <person name="Master E.R."/>
        </authorList>
    </citation>
    <scope>NUCLEOTIDE SEQUENCE [LARGE SCALE GENOMIC DNA]</scope>
    <source>
        <strain evidence="1 2">HHB-10118-sp</strain>
    </source>
</reference>
<dbReference type="AlphaFoldDB" id="K5VDA0"/>
<dbReference type="STRING" id="650164.K5VDA0"/>
<dbReference type="Proteomes" id="UP000008370">
    <property type="component" value="Unassembled WGS sequence"/>
</dbReference>
<dbReference type="HOGENOM" id="CLU_2984610_0_0_1"/>
<proteinExistence type="predicted"/>
<gene>
    <name evidence="1" type="ORF">PHACADRAFT_53322</name>
</gene>
<dbReference type="RefSeq" id="XP_007402337.1">
    <property type="nucleotide sequence ID" value="XM_007402275.1"/>
</dbReference>
<organism evidence="1 2">
    <name type="scientific">Phanerochaete carnosa (strain HHB-10118-sp)</name>
    <name type="common">White-rot fungus</name>
    <name type="synonym">Peniophora carnosa</name>
    <dbReference type="NCBI Taxonomy" id="650164"/>
    <lineage>
        <taxon>Eukaryota</taxon>
        <taxon>Fungi</taxon>
        <taxon>Dikarya</taxon>
        <taxon>Basidiomycota</taxon>
        <taxon>Agaricomycotina</taxon>
        <taxon>Agaricomycetes</taxon>
        <taxon>Polyporales</taxon>
        <taxon>Phanerochaetaceae</taxon>
        <taxon>Phanerochaete</taxon>
    </lineage>
</organism>
<dbReference type="KEGG" id="pco:PHACADRAFT_53322"/>
<accession>K5VDA0</accession>
<dbReference type="EMBL" id="JH930545">
    <property type="protein sequence ID" value="EKM49113.1"/>
    <property type="molecule type" value="Genomic_DNA"/>
</dbReference>